<evidence type="ECO:0000313" key="5">
    <source>
        <dbReference type="Proteomes" id="UP000009881"/>
    </source>
</evidence>
<dbReference type="PROSITE" id="PS50110">
    <property type="entry name" value="RESPONSE_REGULATORY"/>
    <property type="match status" value="1"/>
</dbReference>
<dbReference type="PANTHER" id="PTHR44591">
    <property type="entry name" value="STRESS RESPONSE REGULATOR PROTEIN 1"/>
    <property type="match status" value="1"/>
</dbReference>
<evidence type="ECO:0000256" key="2">
    <source>
        <dbReference type="PROSITE-ProRule" id="PRU00169"/>
    </source>
</evidence>
<protein>
    <submittedName>
        <fullName evidence="4">Two-component hybrid sensor and regulator</fullName>
    </submittedName>
</protein>
<dbReference type="CDD" id="cd00156">
    <property type="entry name" value="REC"/>
    <property type="match status" value="1"/>
</dbReference>
<feature type="modified residue" description="4-aspartylphosphate" evidence="2">
    <location>
        <position position="289"/>
    </location>
</feature>
<evidence type="ECO:0000259" key="3">
    <source>
        <dbReference type="PROSITE" id="PS50110"/>
    </source>
</evidence>
<dbReference type="AlphaFoldDB" id="K9HMS6"/>
<keyword evidence="1 2" id="KW-0597">Phosphoprotein</keyword>
<keyword evidence="5" id="KW-1185">Reference proteome</keyword>
<dbReference type="Pfam" id="PF00072">
    <property type="entry name" value="Response_reg"/>
    <property type="match status" value="1"/>
</dbReference>
<sequence>MIRSDATRRPVVPPDVEAARDAVLGAVTGSLIHAIGQPLTIMRLAAERPEGQVGLDAAAAEVVVDQVARLEAIFQGLDGLARAGRGPVRAQPVVPVLHAALELLDPLTAARGAPAVSLAAAPEVAEVVIEGPDGLLMLLGVALLHESLGAARERIAISLTPAPAPAAEPGCGPNAGVVLTIEDDRPLGKAAFGGHAVAVARALAGRRLPAASGLILHLPAVTAPAVRHEPAASPPDRPVRVLLVEDEALIGEMMAERLTDHGFPTTVRGSVAEALAALEAEVPDAVVTDLSLPDGPGEVLLDRLARDWPQVFTIALSGREPDTAAMPDGAIDMLLRKPASPEKLAECLRQLLDAG</sequence>
<evidence type="ECO:0000256" key="1">
    <source>
        <dbReference type="ARBA" id="ARBA00022553"/>
    </source>
</evidence>
<name>K9HMS6_9PROT</name>
<accession>K9HMS6</accession>
<dbReference type="EMBL" id="ANHY01000011">
    <property type="protein sequence ID" value="EKV29851.1"/>
    <property type="molecule type" value="Genomic_DNA"/>
</dbReference>
<dbReference type="InterPro" id="IPR050595">
    <property type="entry name" value="Bact_response_regulator"/>
</dbReference>
<evidence type="ECO:0000313" key="4">
    <source>
        <dbReference type="EMBL" id="EKV29851.1"/>
    </source>
</evidence>
<dbReference type="eggNOG" id="COG2204">
    <property type="taxonomic scope" value="Bacteria"/>
</dbReference>
<gene>
    <name evidence="4" type="ORF">C882_0282</name>
</gene>
<dbReference type="SMART" id="SM00448">
    <property type="entry name" value="REC"/>
    <property type="match status" value="1"/>
</dbReference>
<dbReference type="InterPro" id="IPR001789">
    <property type="entry name" value="Sig_transdc_resp-reg_receiver"/>
</dbReference>
<dbReference type="GO" id="GO:0000160">
    <property type="term" value="P:phosphorelay signal transduction system"/>
    <property type="evidence" value="ECO:0007669"/>
    <property type="project" value="InterPro"/>
</dbReference>
<reference evidence="4 5" key="1">
    <citation type="journal article" date="2013" name="Genome Announc.">
        <title>Draft Genome Sequence of an Alphaproteobacterium, Caenispirillum salinarum AK4(T), Isolated from a Solar Saltern.</title>
        <authorList>
            <person name="Khatri I."/>
            <person name="Singh A."/>
            <person name="Korpole S."/>
            <person name="Pinnaka A.K."/>
            <person name="Subramanian S."/>
        </authorList>
    </citation>
    <scope>NUCLEOTIDE SEQUENCE [LARGE SCALE GENOMIC DNA]</scope>
    <source>
        <strain evidence="4 5">AK4</strain>
    </source>
</reference>
<dbReference type="PANTHER" id="PTHR44591:SF3">
    <property type="entry name" value="RESPONSE REGULATORY DOMAIN-CONTAINING PROTEIN"/>
    <property type="match status" value="1"/>
</dbReference>
<feature type="domain" description="Response regulatory" evidence="3">
    <location>
        <begin position="240"/>
        <end position="352"/>
    </location>
</feature>
<dbReference type="Gene3D" id="3.40.50.2300">
    <property type="match status" value="1"/>
</dbReference>
<dbReference type="Proteomes" id="UP000009881">
    <property type="component" value="Unassembled WGS sequence"/>
</dbReference>
<organism evidence="4 5">
    <name type="scientific">Caenispirillum salinarum AK4</name>
    <dbReference type="NCBI Taxonomy" id="1238182"/>
    <lineage>
        <taxon>Bacteria</taxon>
        <taxon>Pseudomonadati</taxon>
        <taxon>Pseudomonadota</taxon>
        <taxon>Alphaproteobacteria</taxon>
        <taxon>Rhodospirillales</taxon>
        <taxon>Novispirillaceae</taxon>
        <taxon>Caenispirillum</taxon>
    </lineage>
</organism>
<proteinExistence type="predicted"/>
<dbReference type="STRING" id="1238182.C882_0282"/>
<comment type="caution">
    <text evidence="4">The sequence shown here is derived from an EMBL/GenBank/DDBJ whole genome shotgun (WGS) entry which is preliminary data.</text>
</comment>
<dbReference type="InterPro" id="IPR011006">
    <property type="entry name" value="CheY-like_superfamily"/>
</dbReference>
<dbReference type="SUPFAM" id="SSF52172">
    <property type="entry name" value="CheY-like"/>
    <property type="match status" value="1"/>
</dbReference>
<dbReference type="OrthoDB" id="9814495at2"/>
<dbReference type="RefSeq" id="WP_009540941.1">
    <property type="nucleotide sequence ID" value="NZ_ANHY01000011.1"/>
</dbReference>